<accession>A0AA90KFF7</accession>
<dbReference type="InterPro" id="IPR000537">
    <property type="entry name" value="UbiA_prenyltransferase"/>
</dbReference>
<feature type="transmembrane region" description="Helical" evidence="5">
    <location>
        <begin position="288"/>
        <end position="312"/>
    </location>
</feature>
<evidence type="ECO:0000256" key="3">
    <source>
        <dbReference type="ARBA" id="ARBA00022989"/>
    </source>
</evidence>
<evidence type="ECO:0000256" key="1">
    <source>
        <dbReference type="ARBA" id="ARBA00004141"/>
    </source>
</evidence>
<keyword evidence="2 5" id="KW-0812">Transmembrane</keyword>
<evidence type="ECO:0000256" key="5">
    <source>
        <dbReference type="SAM" id="Phobius"/>
    </source>
</evidence>
<evidence type="ECO:0000313" key="6">
    <source>
        <dbReference type="EMBL" id="MDI5968849.1"/>
    </source>
</evidence>
<feature type="transmembrane region" description="Helical" evidence="5">
    <location>
        <begin position="135"/>
        <end position="154"/>
    </location>
</feature>
<dbReference type="InterPro" id="IPR044878">
    <property type="entry name" value="UbiA_sf"/>
</dbReference>
<reference evidence="6" key="1">
    <citation type="submission" date="2023-05" db="EMBL/GenBank/DDBJ databases">
        <title>Streptantibioticus silvisoli sp. nov., acidotolerant actinomycetes 1 from pine litter.</title>
        <authorList>
            <person name="Swiecimska M."/>
            <person name="Golinska P."/>
            <person name="Sangal V."/>
            <person name="Wachnowicz B."/>
            <person name="Goodfellow M."/>
        </authorList>
    </citation>
    <scope>NUCLEOTIDE SEQUENCE</scope>
    <source>
        <strain evidence="6">SL13</strain>
    </source>
</reference>
<dbReference type="Gene3D" id="1.10.357.140">
    <property type="entry name" value="UbiA prenyltransferase"/>
    <property type="match status" value="1"/>
</dbReference>
<keyword evidence="4 5" id="KW-0472">Membrane</keyword>
<feature type="transmembrane region" description="Helical" evidence="5">
    <location>
        <begin position="238"/>
        <end position="257"/>
    </location>
</feature>
<proteinExistence type="predicted"/>
<dbReference type="Pfam" id="PF01040">
    <property type="entry name" value="UbiA"/>
    <property type="match status" value="1"/>
</dbReference>
<feature type="transmembrane region" description="Helical" evidence="5">
    <location>
        <begin position="263"/>
        <end position="281"/>
    </location>
</feature>
<sequence length="314" mass="33754">MNTTPLDTAPGTPLAAPALSEVPARLGRFVLRMFRPQIYVTYGVLWTLALEGGAERLAAPAGHWTPSWATAVRAASVVLALLFVRMADEQKDLEYDRRHHPDRPLVTGAITVAELRGAMALITVLVAALNLLVSASSVLLILLALGYTLFLAALERRFPRLVDNQVAGLLVSYPVQLLLSVYLCVSLVTGGAVHADGRLVALLAVFACVFLQFEFARKTEWRPDPQARLYSQVFGPRGSAAISLGLAAGAVLLAPALLGRSGLWPAAALLFPVLGAWRFLLRRRPSGLALPAMGFVLFFNLLCFYGSTAIAIGR</sequence>
<organism evidence="6">
    <name type="scientific">Streptantibioticus silvisoli</name>
    <dbReference type="NCBI Taxonomy" id="2705255"/>
    <lineage>
        <taxon>Bacteria</taxon>
        <taxon>Bacillati</taxon>
        <taxon>Actinomycetota</taxon>
        <taxon>Actinomycetes</taxon>
        <taxon>Kitasatosporales</taxon>
        <taxon>Streptomycetaceae</taxon>
        <taxon>Streptantibioticus</taxon>
    </lineage>
</organism>
<evidence type="ECO:0000256" key="4">
    <source>
        <dbReference type="ARBA" id="ARBA00023136"/>
    </source>
</evidence>
<comment type="caution">
    <text evidence="6">The sequence shown here is derived from an EMBL/GenBank/DDBJ whole genome shotgun (WGS) entry which is preliminary data.</text>
</comment>
<dbReference type="RefSeq" id="WP_271312813.1">
    <property type="nucleotide sequence ID" value="NZ_JABXJJ020000006.1"/>
</dbReference>
<feature type="transmembrane region" description="Helical" evidence="5">
    <location>
        <begin position="66"/>
        <end position="84"/>
    </location>
</feature>
<dbReference type="EMBL" id="JABXJJ020000006">
    <property type="protein sequence ID" value="MDI5968849.1"/>
    <property type="molecule type" value="Genomic_DNA"/>
</dbReference>
<protein>
    <submittedName>
        <fullName evidence="6">UbiA family prenyltransferase</fullName>
    </submittedName>
</protein>
<feature type="transmembrane region" description="Helical" evidence="5">
    <location>
        <begin position="166"/>
        <end position="193"/>
    </location>
</feature>
<dbReference type="GO" id="GO:0016765">
    <property type="term" value="F:transferase activity, transferring alkyl or aryl (other than methyl) groups"/>
    <property type="evidence" value="ECO:0007669"/>
    <property type="project" value="InterPro"/>
</dbReference>
<feature type="transmembrane region" description="Helical" evidence="5">
    <location>
        <begin position="105"/>
        <end position="129"/>
    </location>
</feature>
<gene>
    <name evidence="6" type="ORF">POF50_005735</name>
</gene>
<name>A0AA90KFF7_9ACTN</name>
<comment type="subcellular location">
    <subcellularLocation>
        <location evidence="1">Membrane</location>
        <topology evidence="1">Multi-pass membrane protein</topology>
    </subcellularLocation>
</comment>
<dbReference type="GO" id="GO:0016020">
    <property type="term" value="C:membrane"/>
    <property type="evidence" value="ECO:0007669"/>
    <property type="project" value="UniProtKB-SubCell"/>
</dbReference>
<dbReference type="AlphaFoldDB" id="A0AA90KFF7"/>
<keyword evidence="3 5" id="KW-1133">Transmembrane helix</keyword>
<evidence type="ECO:0000256" key="2">
    <source>
        <dbReference type="ARBA" id="ARBA00022692"/>
    </source>
</evidence>
<feature type="transmembrane region" description="Helical" evidence="5">
    <location>
        <begin position="199"/>
        <end position="217"/>
    </location>
</feature>